<evidence type="ECO:0000313" key="2">
    <source>
        <dbReference type="Proteomes" id="UP001497644"/>
    </source>
</evidence>
<dbReference type="SUPFAM" id="SSF53098">
    <property type="entry name" value="Ribonuclease H-like"/>
    <property type="match status" value="1"/>
</dbReference>
<reference evidence="1" key="1">
    <citation type="submission" date="2024-04" db="EMBL/GenBank/DDBJ databases">
        <authorList>
            <consortium name="Molecular Ecology Group"/>
        </authorList>
    </citation>
    <scope>NUCLEOTIDE SEQUENCE</scope>
</reference>
<proteinExistence type="predicted"/>
<dbReference type="AlphaFoldDB" id="A0AAV2P744"/>
<dbReference type="PANTHER" id="PTHR45913:SF5">
    <property type="entry name" value="GENERAL TRANSCRIPTION FACTOR II-I REPEAT DOMAIN-CONTAINING PROTEIN 2A-LIKE PROTEIN"/>
    <property type="match status" value="1"/>
</dbReference>
<organism evidence="1 2">
    <name type="scientific">Lasius platythorax</name>
    <dbReference type="NCBI Taxonomy" id="488582"/>
    <lineage>
        <taxon>Eukaryota</taxon>
        <taxon>Metazoa</taxon>
        <taxon>Ecdysozoa</taxon>
        <taxon>Arthropoda</taxon>
        <taxon>Hexapoda</taxon>
        <taxon>Insecta</taxon>
        <taxon>Pterygota</taxon>
        <taxon>Neoptera</taxon>
        <taxon>Endopterygota</taxon>
        <taxon>Hymenoptera</taxon>
        <taxon>Apocrita</taxon>
        <taxon>Aculeata</taxon>
        <taxon>Formicoidea</taxon>
        <taxon>Formicidae</taxon>
        <taxon>Formicinae</taxon>
        <taxon>Lasius</taxon>
        <taxon>Lasius</taxon>
    </lineage>
</organism>
<dbReference type="InterPro" id="IPR012337">
    <property type="entry name" value="RNaseH-like_sf"/>
</dbReference>
<evidence type="ECO:0000313" key="1">
    <source>
        <dbReference type="EMBL" id="CAL1688731.1"/>
    </source>
</evidence>
<dbReference type="PANTHER" id="PTHR45913">
    <property type="entry name" value="EPM2A-INTERACTING PROTEIN 1"/>
    <property type="match status" value="1"/>
</dbReference>
<name>A0AAV2P744_9HYME</name>
<dbReference type="Proteomes" id="UP001497644">
    <property type="component" value="Chromosome 9"/>
</dbReference>
<protein>
    <recommendedName>
        <fullName evidence="3">General transcription factor II-I repeat domain-containing protein 2</fullName>
    </recommendedName>
</protein>
<dbReference type="EMBL" id="OZ034832">
    <property type="protein sequence ID" value="CAL1688731.1"/>
    <property type="molecule type" value="Genomic_DNA"/>
</dbReference>
<gene>
    <name evidence="1" type="ORF">LPLAT_LOCUS13790</name>
</gene>
<sequence length="289" mass="33459">MRIDKIQKLKKNLDNQQQMFNKQRTQQDSFVKASFVVSEKIAKHSKSFGEEEFIKECLLDVANIICQDKIKDFEKISLSRRTVVRRIQMMADDIKTSLKERITRFETFSIALNESTDISDTAQLAVFIRGVDVDFNITEELLTLQPLKGTTTGEDIFEAVSTAFRNFGLKWSLLSGICTDGAPSMVDAQKRFIGIVNGKAIELNIQAENLTNFHCIIHQQNLCAKSIKFKNVMEVIVTSINFIKSRALNHRQFKEYLEDLFSDYKDVSYYCEVRWLSKGKMLKRFYDLR</sequence>
<evidence type="ECO:0008006" key="3">
    <source>
        <dbReference type="Google" id="ProtNLM"/>
    </source>
</evidence>
<keyword evidence="2" id="KW-1185">Reference proteome</keyword>
<accession>A0AAV2P744</accession>